<keyword evidence="4" id="KW-1185">Reference proteome</keyword>
<keyword evidence="1" id="KW-1133">Transmembrane helix</keyword>
<keyword evidence="3" id="KW-0813">Transport</keyword>
<keyword evidence="3" id="KW-0407">Ion channel</keyword>
<dbReference type="Gene3D" id="1.10.287.70">
    <property type="match status" value="1"/>
</dbReference>
<feature type="transmembrane region" description="Helical" evidence="1">
    <location>
        <begin position="143"/>
        <end position="164"/>
    </location>
</feature>
<organism evidence="3 4">
    <name type="scientific">Pseudonocardia broussonetiae</name>
    <dbReference type="NCBI Taxonomy" id="2736640"/>
    <lineage>
        <taxon>Bacteria</taxon>
        <taxon>Bacillati</taxon>
        <taxon>Actinomycetota</taxon>
        <taxon>Actinomycetes</taxon>
        <taxon>Pseudonocardiales</taxon>
        <taxon>Pseudonocardiaceae</taxon>
        <taxon>Pseudonocardia</taxon>
    </lineage>
</organism>
<dbReference type="GO" id="GO:0034220">
    <property type="term" value="P:monoatomic ion transmembrane transport"/>
    <property type="evidence" value="ECO:0007669"/>
    <property type="project" value="UniProtKB-KW"/>
</dbReference>
<reference evidence="3 4" key="1">
    <citation type="submission" date="2020-05" db="EMBL/GenBank/DDBJ databases">
        <authorList>
            <person name="Mo P."/>
        </authorList>
    </citation>
    <scope>NUCLEOTIDE SEQUENCE [LARGE SCALE GENOMIC DNA]</scope>
    <source>
        <strain evidence="3 4">Gen01</strain>
    </source>
</reference>
<feature type="transmembrane region" description="Helical" evidence="1">
    <location>
        <begin position="16"/>
        <end position="35"/>
    </location>
</feature>
<sequence length="190" mass="20355">MTTVRSSRTPGRRRRVLASVCRSALTTVLLLVVYYRAPLDRPADVRVALWLAVGIAGLSVAVAWQARAIAASDMPRLQAVETAAVGLPALLLLYASAYAVLSHGEPTSFTEVLDRTDALYYTMTVFATVGFGDIAPTAQTTRIVTMTQMVVGLLAVGLAAKLLLGAVEEAVRRNAARADRLTAQDEQRPD</sequence>
<dbReference type="SUPFAM" id="SSF81324">
    <property type="entry name" value="Voltage-gated potassium channels"/>
    <property type="match status" value="1"/>
</dbReference>
<feature type="transmembrane region" description="Helical" evidence="1">
    <location>
        <begin position="47"/>
        <end position="66"/>
    </location>
</feature>
<dbReference type="EMBL" id="CP053564">
    <property type="protein sequence ID" value="QJY49206.1"/>
    <property type="molecule type" value="Genomic_DNA"/>
</dbReference>
<feature type="transmembrane region" description="Helical" evidence="1">
    <location>
        <begin position="78"/>
        <end position="98"/>
    </location>
</feature>
<evidence type="ECO:0000256" key="1">
    <source>
        <dbReference type="SAM" id="Phobius"/>
    </source>
</evidence>
<dbReference type="InterPro" id="IPR013099">
    <property type="entry name" value="K_chnl_dom"/>
</dbReference>
<dbReference type="Proteomes" id="UP000505377">
    <property type="component" value="Chromosome"/>
</dbReference>
<proteinExistence type="predicted"/>
<evidence type="ECO:0000313" key="4">
    <source>
        <dbReference type="Proteomes" id="UP000505377"/>
    </source>
</evidence>
<keyword evidence="1" id="KW-0472">Membrane</keyword>
<dbReference type="Pfam" id="PF07885">
    <property type="entry name" value="Ion_trans_2"/>
    <property type="match status" value="1"/>
</dbReference>
<dbReference type="KEGG" id="pbro:HOP40_28470"/>
<feature type="domain" description="Potassium channel" evidence="2">
    <location>
        <begin position="91"/>
        <end position="164"/>
    </location>
</feature>
<dbReference type="RefSeq" id="WP_172164447.1">
    <property type="nucleotide sequence ID" value="NZ_CP053564.1"/>
</dbReference>
<name>A0A6M6JPI0_9PSEU</name>
<accession>A0A6M6JPI0</accession>
<evidence type="ECO:0000259" key="2">
    <source>
        <dbReference type="Pfam" id="PF07885"/>
    </source>
</evidence>
<dbReference type="AlphaFoldDB" id="A0A6M6JPI0"/>
<keyword evidence="1" id="KW-0812">Transmembrane</keyword>
<protein>
    <submittedName>
        <fullName evidence="3">Two pore domain potassium channel family protein</fullName>
    </submittedName>
</protein>
<gene>
    <name evidence="3" type="ORF">HOP40_28470</name>
</gene>
<keyword evidence="3" id="KW-0406">Ion transport</keyword>
<evidence type="ECO:0000313" key="3">
    <source>
        <dbReference type="EMBL" id="QJY49206.1"/>
    </source>
</evidence>